<dbReference type="EMBL" id="LAZR01003803">
    <property type="protein sequence ID" value="KKN14566.1"/>
    <property type="molecule type" value="Genomic_DNA"/>
</dbReference>
<protein>
    <submittedName>
        <fullName evidence="1">Uncharacterized protein</fullName>
    </submittedName>
</protein>
<sequence length="155" mass="17990">MADLTRGQKRSAVILRAKIAFQKGQSSSKFITDMKARGLSYRRTDMLADWRSVNEVERKADAYKYVRKDRMPTAKVIAQVDWSLSREYMYKVKILSRIRPGEPITERFVNIMQDRPLTPGEIEGLTWEMIQAQSPKLQAQVVSITPWTVLQRVIE</sequence>
<reference evidence="1" key="1">
    <citation type="journal article" date="2015" name="Nature">
        <title>Complex archaea that bridge the gap between prokaryotes and eukaryotes.</title>
        <authorList>
            <person name="Spang A."/>
            <person name="Saw J.H."/>
            <person name="Jorgensen S.L."/>
            <person name="Zaremba-Niedzwiedzka K."/>
            <person name="Martijn J."/>
            <person name="Lind A.E."/>
            <person name="van Eijk R."/>
            <person name="Schleper C."/>
            <person name="Guy L."/>
            <person name="Ettema T.J."/>
        </authorList>
    </citation>
    <scope>NUCLEOTIDE SEQUENCE</scope>
</reference>
<proteinExistence type="predicted"/>
<accession>A0A0F9QN65</accession>
<name>A0A0F9QN65_9ZZZZ</name>
<organism evidence="1">
    <name type="scientific">marine sediment metagenome</name>
    <dbReference type="NCBI Taxonomy" id="412755"/>
    <lineage>
        <taxon>unclassified sequences</taxon>
        <taxon>metagenomes</taxon>
        <taxon>ecological metagenomes</taxon>
    </lineage>
</organism>
<dbReference type="AlphaFoldDB" id="A0A0F9QN65"/>
<gene>
    <name evidence="1" type="ORF">LCGC14_0994720</name>
</gene>
<evidence type="ECO:0000313" key="1">
    <source>
        <dbReference type="EMBL" id="KKN14566.1"/>
    </source>
</evidence>
<comment type="caution">
    <text evidence="1">The sequence shown here is derived from an EMBL/GenBank/DDBJ whole genome shotgun (WGS) entry which is preliminary data.</text>
</comment>